<sequence>MSNDDDYCMRTLDYRVKGCWAITIVFRPLDYCVKGGWVTAFQNRWTTVFKGVALAPLASQRRVQDIWNLARSLSSRLAGNIEGRPRFSGHDPPLPLPPPLPPPPPPPPPPPSPLLLLHYHHHYHHHRYHHHHTTKPVPSEYYYLHLGYHLCPTPLADDSSSGYG</sequence>
<protein>
    <submittedName>
        <fullName evidence="2">Uncharacterized protein</fullName>
    </submittedName>
</protein>
<name>A0ABD2CBA5_VESMC</name>
<proteinExistence type="predicted"/>
<accession>A0ABD2CBA5</accession>
<feature type="region of interest" description="Disordered" evidence="1">
    <location>
        <begin position="81"/>
        <end position="111"/>
    </location>
</feature>
<organism evidence="2 3">
    <name type="scientific">Vespula maculifrons</name>
    <name type="common">Eastern yellow jacket</name>
    <name type="synonym">Wasp</name>
    <dbReference type="NCBI Taxonomy" id="7453"/>
    <lineage>
        <taxon>Eukaryota</taxon>
        <taxon>Metazoa</taxon>
        <taxon>Ecdysozoa</taxon>
        <taxon>Arthropoda</taxon>
        <taxon>Hexapoda</taxon>
        <taxon>Insecta</taxon>
        <taxon>Pterygota</taxon>
        <taxon>Neoptera</taxon>
        <taxon>Endopterygota</taxon>
        <taxon>Hymenoptera</taxon>
        <taxon>Apocrita</taxon>
        <taxon>Aculeata</taxon>
        <taxon>Vespoidea</taxon>
        <taxon>Vespidae</taxon>
        <taxon>Vespinae</taxon>
        <taxon>Vespula</taxon>
    </lineage>
</organism>
<feature type="compositionally biased region" description="Pro residues" evidence="1">
    <location>
        <begin position="92"/>
        <end position="111"/>
    </location>
</feature>
<dbReference type="AlphaFoldDB" id="A0ABD2CBA5"/>
<gene>
    <name evidence="2" type="ORF">V1477_009970</name>
</gene>
<dbReference type="EMBL" id="JAYRBN010000058">
    <property type="protein sequence ID" value="KAL2742341.1"/>
    <property type="molecule type" value="Genomic_DNA"/>
</dbReference>
<evidence type="ECO:0000313" key="2">
    <source>
        <dbReference type="EMBL" id="KAL2742341.1"/>
    </source>
</evidence>
<evidence type="ECO:0000313" key="3">
    <source>
        <dbReference type="Proteomes" id="UP001607303"/>
    </source>
</evidence>
<keyword evidence="3" id="KW-1185">Reference proteome</keyword>
<comment type="caution">
    <text evidence="2">The sequence shown here is derived from an EMBL/GenBank/DDBJ whole genome shotgun (WGS) entry which is preliminary data.</text>
</comment>
<reference evidence="2 3" key="1">
    <citation type="journal article" date="2024" name="Ann. Entomol. Soc. Am.">
        <title>Genomic analyses of the southern and eastern yellowjacket wasps (Hymenoptera: Vespidae) reveal evolutionary signatures of social life.</title>
        <authorList>
            <person name="Catto M.A."/>
            <person name="Caine P.B."/>
            <person name="Orr S.E."/>
            <person name="Hunt B.G."/>
            <person name="Goodisman M.A.D."/>
        </authorList>
    </citation>
    <scope>NUCLEOTIDE SEQUENCE [LARGE SCALE GENOMIC DNA]</scope>
    <source>
        <strain evidence="2">232</strain>
        <tissue evidence="2">Head and thorax</tissue>
    </source>
</reference>
<evidence type="ECO:0000256" key="1">
    <source>
        <dbReference type="SAM" id="MobiDB-lite"/>
    </source>
</evidence>
<dbReference type="Proteomes" id="UP001607303">
    <property type="component" value="Unassembled WGS sequence"/>
</dbReference>